<proteinExistence type="predicted"/>
<accession>A0A6J0MSD7</accession>
<organism evidence="2 3">
    <name type="scientific">Raphanus sativus</name>
    <name type="common">Radish</name>
    <name type="synonym">Raphanus raphanistrum var. sativus</name>
    <dbReference type="NCBI Taxonomy" id="3726"/>
    <lineage>
        <taxon>Eukaryota</taxon>
        <taxon>Viridiplantae</taxon>
        <taxon>Streptophyta</taxon>
        <taxon>Embryophyta</taxon>
        <taxon>Tracheophyta</taxon>
        <taxon>Spermatophyta</taxon>
        <taxon>Magnoliopsida</taxon>
        <taxon>eudicotyledons</taxon>
        <taxon>Gunneridae</taxon>
        <taxon>Pentapetalae</taxon>
        <taxon>rosids</taxon>
        <taxon>malvids</taxon>
        <taxon>Brassicales</taxon>
        <taxon>Brassicaceae</taxon>
        <taxon>Brassiceae</taxon>
        <taxon>Raphanus</taxon>
    </lineage>
</organism>
<protein>
    <submittedName>
        <fullName evidence="3">Uncharacterized protein LOC108845753</fullName>
    </submittedName>
</protein>
<evidence type="ECO:0000259" key="1">
    <source>
        <dbReference type="Pfam" id="PF13966"/>
    </source>
</evidence>
<keyword evidence="2" id="KW-1185">Reference proteome</keyword>
<dbReference type="AlphaFoldDB" id="A0A6J0MSD7"/>
<name>A0A6J0MSD7_RAPSA</name>
<evidence type="ECO:0000313" key="2">
    <source>
        <dbReference type="Proteomes" id="UP000504610"/>
    </source>
</evidence>
<dbReference type="OrthoDB" id="1112091at2759"/>
<sequence length="178" mass="20740">MIRLSAPHVNWHQGIWFSGATPRYAVLTWIAIHDRLATGVWIQKWSPQTDANCVLCSGHMETREHLFFSCAYTQQIWKGLTSKLMGTRYTEDWFCILNLLAETGRNSTHMFLLRYAFQISIHSIWRERNGRKHGETPQTSAVLLKVIDKGVRNRISSLRMGGSRRFQRALMDWFAIRS</sequence>
<reference evidence="3" key="2">
    <citation type="submission" date="2025-08" db="UniProtKB">
        <authorList>
            <consortium name="RefSeq"/>
        </authorList>
    </citation>
    <scope>IDENTIFICATION</scope>
    <source>
        <tissue evidence="3">Leaf</tissue>
    </source>
</reference>
<dbReference type="InterPro" id="IPR026960">
    <property type="entry name" value="RVT-Znf"/>
</dbReference>
<feature type="domain" description="Reverse transcriptase zinc-binding" evidence="1">
    <location>
        <begin position="4"/>
        <end position="77"/>
    </location>
</feature>
<gene>
    <name evidence="3" type="primary">LOC108845753</name>
</gene>
<dbReference type="KEGG" id="rsz:108845753"/>
<dbReference type="Proteomes" id="UP000504610">
    <property type="component" value="Chromosome 1"/>
</dbReference>
<reference evidence="2" key="1">
    <citation type="journal article" date="2019" name="Database">
        <title>The radish genome database (RadishGD): an integrated information resource for radish genomics.</title>
        <authorList>
            <person name="Yu H.J."/>
            <person name="Baek S."/>
            <person name="Lee Y.J."/>
            <person name="Cho A."/>
            <person name="Mun J.H."/>
        </authorList>
    </citation>
    <scope>NUCLEOTIDE SEQUENCE [LARGE SCALE GENOMIC DNA]</scope>
    <source>
        <strain evidence="2">cv. WK10039</strain>
    </source>
</reference>
<dbReference type="GeneID" id="108845753"/>
<dbReference type="Pfam" id="PF13966">
    <property type="entry name" value="zf-RVT"/>
    <property type="match status" value="1"/>
</dbReference>
<dbReference type="RefSeq" id="XP_018474461.1">
    <property type="nucleotide sequence ID" value="XM_018618959.2"/>
</dbReference>
<evidence type="ECO:0000313" key="3">
    <source>
        <dbReference type="RefSeq" id="XP_018474461.1"/>
    </source>
</evidence>